<accession>A0A840TCV7</accession>
<gene>
    <name evidence="2" type="ORF">HNQ92_000027</name>
</gene>
<proteinExistence type="predicted"/>
<evidence type="ECO:0000259" key="1">
    <source>
        <dbReference type="Pfam" id="PF12697"/>
    </source>
</evidence>
<comment type="caution">
    <text evidence="2">The sequence shown here is derived from an EMBL/GenBank/DDBJ whole genome shotgun (WGS) entry which is preliminary data.</text>
</comment>
<dbReference type="EMBL" id="JACHGF010000001">
    <property type="protein sequence ID" value="MBB5281906.1"/>
    <property type="molecule type" value="Genomic_DNA"/>
</dbReference>
<feature type="domain" description="AB hydrolase-1" evidence="1">
    <location>
        <begin position="9"/>
        <end position="240"/>
    </location>
</feature>
<name>A0A840TCV7_9BACT</name>
<dbReference type="SUPFAM" id="SSF53474">
    <property type="entry name" value="alpha/beta-Hydrolases"/>
    <property type="match status" value="1"/>
</dbReference>
<dbReference type="RefSeq" id="WP_184169239.1">
    <property type="nucleotide sequence ID" value="NZ_JACHGF010000001.1"/>
</dbReference>
<dbReference type="Pfam" id="PF12697">
    <property type="entry name" value="Abhydrolase_6"/>
    <property type="match status" value="1"/>
</dbReference>
<dbReference type="AlphaFoldDB" id="A0A840TCV7"/>
<keyword evidence="3" id="KW-1185">Reference proteome</keyword>
<protein>
    <submittedName>
        <fullName evidence="2">Pimeloyl-ACP methyl ester carboxylesterase</fullName>
    </submittedName>
</protein>
<organism evidence="2 3">
    <name type="scientific">Rhabdobacter roseus</name>
    <dbReference type="NCBI Taxonomy" id="1655419"/>
    <lineage>
        <taxon>Bacteria</taxon>
        <taxon>Pseudomonadati</taxon>
        <taxon>Bacteroidota</taxon>
        <taxon>Cytophagia</taxon>
        <taxon>Cytophagales</taxon>
        <taxon>Cytophagaceae</taxon>
        <taxon>Rhabdobacter</taxon>
    </lineage>
</organism>
<dbReference type="InterPro" id="IPR000073">
    <property type="entry name" value="AB_hydrolase_1"/>
</dbReference>
<dbReference type="Gene3D" id="3.40.50.1820">
    <property type="entry name" value="alpha/beta hydrolase"/>
    <property type="match status" value="1"/>
</dbReference>
<dbReference type="InterPro" id="IPR029058">
    <property type="entry name" value="AB_hydrolase_fold"/>
</dbReference>
<evidence type="ECO:0000313" key="3">
    <source>
        <dbReference type="Proteomes" id="UP000557307"/>
    </source>
</evidence>
<reference evidence="2 3" key="1">
    <citation type="submission" date="2020-08" db="EMBL/GenBank/DDBJ databases">
        <title>Genomic Encyclopedia of Type Strains, Phase IV (KMG-IV): sequencing the most valuable type-strain genomes for metagenomic binning, comparative biology and taxonomic classification.</title>
        <authorList>
            <person name="Goeker M."/>
        </authorList>
    </citation>
    <scope>NUCLEOTIDE SEQUENCE [LARGE SCALE GENOMIC DNA]</scope>
    <source>
        <strain evidence="2 3">DSM 105074</strain>
    </source>
</reference>
<dbReference type="Proteomes" id="UP000557307">
    <property type="component" value="Unassembled WGS sequence"/>
</dbReference>
<evidence type="ECO:0000313" key="2">
    <source>
        <dbReference type="EMBL" id="MBB5281906.1"/>
    </source>
</evidence>
<sequence length="259" mass="29205">MKTIHSKTVLFVTGAFVSHRGWDSWKTYFESQGYTALAPAWPHKDGIPAELRKNPDLAVAALGLTQVVDYYADIIRQLPEKPIVIGHSLGGLITQLLVQRGLAAAGVAIHSVPPQGVFSFSFSFYKATWNPLGFFKSARKPYVMSFKEWQYAFTNGMSLEEQRSSYEASVIPESRRALRGGLSAEAKIDFKKPHVPLLFVAGSEDYIMPAELNYANFKRYRHAGSVTEFKKFEGRNHYVLGLPTWQENVDYILNWIGNH</sequence>